<keyword evidence="6" id="KW-0677">Repeat</keyword>
<keyword evidence="11" id="KW-0811">Translocation</keyword>
<feature type="region of interest" description="Disordered" evidence="21">
    <location>
        <begin position="913"/>
        <end position="985"/>
    </location>
</feature>
<evidence type="ECO:0000256" key="9">
    <source>
        <dbReference type="ARBA" id="ARBA00022833"/>
    </source>
</evidence>
<evidence type="ECO:0000313" key="23">
    <source>
        <dbReference type="EMBL" id="KAG8038154.1"/>
    </source>
</evidence>
<dbReference type="GO" id="GO:0005643">
    <property type="term" value="C:nuclear pore"/>
    <property type="evidence" value="ECO:0007669"/>
    <property type="project" value="UniProtKB-SubCell"/>
</dbReference>
<evidence type="ECO:0000256" key="4">
    <source>
        <dbReference type="ARBA" id="ARBA00022448"/>
    </source>
</evidence>
<dbReference type="GO" id="GO:0031965">
    <property type="term" value="C:nuclear membrane"/>
    <property type="evidence" value="ECO:0007669"/>
    <property type="project" value="UniProtKB-SubCell"/>
</dbReference>
<feature type="domain" description="RanBP2-type" evidence="22">
    <location>
        <begin position="648"/>
        <end position="677"/>
    </location>
</feature>
<feature type="compositionally biased region" description="Low complexity" evidence="21">
    <location>
        <begin position="957"/>
        <end position="975"/>
    </location>
</feature>
<evidence type="ECO:0000259" key="22">
    <source>
        <dbReference type="PROSITE" id="PS50199"/>
    </source>
</evidence>
<dbReference type="EMBL" id="JAAOIC020000044">
    <property type="protein sequence ID" value="KAG8038154.1"/>
    <property type="molecule type" value="Genomic_DNA"/>
</dbReference>
<dbReference type="PANTHER" id="PTHR23193">
    <property type="entry name" value="NUCLEAR PORE COMPLEX PROTEIN NUP"/>
    <property type="match status" value="1"/>
</dbReference>
<keyword evidence="12" id="KW-0238">DNA-binding</keyword>
<keyword evidence="8" id="KW-0509">mRNA transport</keyword>
<accession>A0A8J5REU1</accession>
<evidence type="ECO:0000256" key="3">
    <source>
        <dbReference type="ARBA" id="ARBA00004567"/>
    </source>
</evidence>
<dbReference type="GO" id="GO:0008139">
    <property type="term" value="F:nuclear localization sequence binding"/>
    <property type="evidence" value="ECO:0007669"/>
    <property type="project" value="TreeGrafter"/>
</dbReference>
<evidence type="ECO:0000256" key="8">
    <source>
        <dbReference type="ARBA" id="ARBA00022816"/>
    </source>
</evidence>
<feature type="region of interest" description="Disordered" evidence="21">
    <location>
        <begin position="130"/>
        <end position="153"/>
    </location>
</feature>
<name>A0A8J5REU1_9HYME</name>
<protein>
    <recommendedName>
        <fullName evidence="17">Nuclear pore complex protein Nup153</fullName>
    </recommendedName>
    <alternativeName>
        <fullName evidence="19">153 kDa nucleoporin</fullName>
    </alternativeName>
    <alternativeName>
        <fullName evidence="18">Nucleoporin Nup153</fullName>
    </alternativeName>
</protein>
<evidence type="ECO:0000256" key="10">
    <source>
        <dbReference type="ARBA" id="ARBA00022927"/>
    </source>
</evidence>
<evidence type="ECO:0000256" key="15">
    <source>
        <dbReference type="ARBA" id="ARBA00023242"/>
    </source>
</evidence>
<feature type="region of interest" description="Disordered" evidence="21">
    <location>
        <begin position="1"/>
        <end position="20"/>
    </location>
</feature>
<keyword evidence="7 20" id="KW-0863">Zinc-finger</keyword>
<feature type="domain" description="RanBP2-type" evidence="22">
    <location>
        <begin position="812"/>
        <end position="841"/>
    </location>
</feature>
<feature type="compositionally biased region" description="Polar residues" evidence="21">
    <location>
        <begin position="593"/>
        <end position="612"/>
    </location>
</feature>
<evidence type="ECO:0000256" key="2">
    <source>
        <dbReference type="ARBA" id="ARBA00004126"/>
    </source>
</evidence>
<evidence type="ECO:0000256" key="17">
    <source>
        <dbReference type="ARBA" id="ARBA00068609"/>
    </source>
</evidence>
<evidence type="ECO:0000256" key="14">
    <source>
        <dbReference type="ARBA" id="ARBA00023136"/>
    </source>
</evidence>
<comment type="similarity">
    <text evidence="16">Belongs to the NUP153 family.</text>
</comment>
<dbReference type="SMART" id="SM00547">
    <property type="entry name" value="ZnF_RBZ"/>
    <property type="match status" value="5"/>
</dbReference>
<evidence type="ECO:0000256" key="5">
    <source>
        <dbReference type="ARBA" id="ARBA00022723"/>
    </source>
</evidence>
<feature type="compositionally biased region" description="Polar residues" evidence="21">
    <location>
        <begin position="936"/>
        <end position="951"/>
    </location>
</feature>
<evidence type="ECO:0000256" key="1">
    <source>
        <dbReference type="ARBA" id="ARBA00001947"/>
    </source>
</evidence>
<feature type="compositionally biased region" description="Polar residues" evidence="21">
    <location>
        <begin position="1305"/>
        <end position="1320"/>
    </location>
</feature>
<dbReference type="GO" id="GO:0003677">
    <property type="term" value="F:DNA binding"/>
    <property type="evidence" value="ECO:0007669"/>
    <property type="project" value="UniProtKB-KW"/>
</dbReference>
<reference evidence="23" key="2">
    <citation type="submission" date="2021-04" db="EMBL/GenBank/DDBJ databases">
        <title>Genome-wide patterns of bracovirus chromosomal integration into multiple host tissues during parasitism.</title>
        <authorList>
            <person name="Chebbi M.A.C."/>
        </authorList>
    </citation>
    <scope>NUCLEOTIDE SEQUENCE</scope>
    <source>
        <tissue evidence="23">Whole body</tissue>
    </source>
</reference>
<feature type="region of interest" description="Disordered" evidence="21">
    <location>
        <begin position="312"/>
        <end position="331"/>
    </location>
</feature>
<keyword evidence="14" id="KW-0472">Membrane</keyword>
<dbReference type="InterPro" id="IPR026054">
    <property type="entry name" value="Nucleoporin"/>
</dbReference>
<feature type="compositionally biased region" description="Polar residues" evidence="21">
    <location>
        <begin position="167"/>
        <end position="178"/>
    </location>
</feature>
<feature type="compositionally biased region" description="Acidic residues" evidence="21">
    <location>
        <begin position="59"/>
        <end position="70"/>
    </location>
</feature>
<dbReference type="Pfam" id="PF00641">
    <property type="entry name" value="Zn_ribbon_RanBP"/>
    <property type="match status" value="2"/>
</dbReference>
<dbReference type="Proteomes" id="UP000729913">
    <property type="component" value="Unassembled WGS sequence"/>
</dbReference>
<keyword evidence="24" id="KW-1185">Reference proteome</keyword>
<dbReference type="GO" id="GO:0017056">
    <property type="term" value="F:structural constituent of nuclear pore"/>
    <property type="evidence" value="ECO:0007669"/>
    <property type="project" value="TreeGrafter"/>
</dbReference>
<dbReference type="PANTHER" id="PTHR23193:SF23">
    <property type="entry name" value="NUCLEAR PORE COMPLEX PROTEIN NUP153"/>
    <property type="match status" value="1"/>
</dbReference>
<feature type="domain" description="RanBP2-type" evidence="22">
    <location>
        <begin position="869"/>
        <end position="898"/>
    </location>
</feature>
<keyword evidence="4" id="KW-0813">Transport</keyword>
<keyword evidence="10" id="KW-0653">Protein transport</keyword>
<dbReference type="GO" id="GO:0006405">
    <property type="term" value="P:RNA export from nucleus"/>
    <property type="evidence" value="ECO:0007669"/>
    <property type="project" value="TreeGrafter"/>
</dbReference>
<keyword evidence="5" id="KW-0479">Metal-binding</keyword>
<feature type="region of interest" description="Disordered" evidence="21">
    <location>
        <begin position="48"/>
        <end position="77"/>
    </location>
</feature>
<comment type="caution">
    <text evidence="23">The sequence shown here is derived from an EMBL/GenBank/DDBJ whole genome shotgun (WGS) entry which is preliminary data.</text>
</comment>
<organism evidence="23 24">
    <name type="scientific">Cotesia typhae</name>
    <dbReference type="NCBI Taxonomy" id="2053667"/>
    <lineage>
        <taxon>Eukaryota</taxon>
        <taxon>Metazoa</taxon>
        <taxon>Ecdysozoa</taxon>
        <taxon>Arthropoda</taxon>
        <taxon>Hexapoda</taxon>
        <taxon>Insecta</taxon>
        <taxon>Pterygota</taxon>
        <taxon>Neoptera</taxon>
        <taxon>Endopterygota</taxon>
        <taxon>Hymenoptera</taxon>
        <taxon>Apocrita</taxon>
        <taxon>Ichneumonoidea</taxon>
        <taxon>Braconidae</taxon>
        <taxon>Microgastrinae</taxon>
        <taxon>Cotesia</taxon>
    </lineage>
</organism>
<comment type="subcellular location">
    <subcellularLocation>
        <location evidence="2">Nucleus membrane</location>
    </subcellularLocation>
    <subcellularLocation>
        <location evidence="3">Nucleus</location>
        <location evidence="3">Nuclear pore complex</location>
    </subcellularLocation>
</comment>
<evidence type="ECO:0000256" key="11">
    <source>
        <dbReference type="ARBA" id="ARBA00023010"/>
    </source>
</evidence>
<feature type="compositionally biased region" description="Polar residues" evidence="21">
    <location>
        <begin position="1"/>
        <end position="11"/>
    </location>
</feature>
<evidence type="ECO:0000256" key="20">
    <source>
        <dbReference type="PROSITE-ProRule" id="PRU00322"/>
    </source>
</evidence>
<reference evidence="23" key="1">
    <citation type="submission" date="2020-03" db="EMBL/GenBank/DDBJ databases">
        <authorList>
            <person name="Chebbi M.A."/>
            <person name="Drezen J.M."/>
        </authorList>
    </citation>
    <scope>NUCLEOTIDE SEQUENCE</scope>
    <source>
        <tissue evidence="23">Whole body</tissue>
    </source>
</reference>
<dbReference type="PROSITE" id="PS50199">
    <property type="entry name" value="ZF_RANBP2_2"/>
    <property type="match status" value="5"/>
</dbReference>
<evidence type="ECO:0000256" key="12">
    <source>
        <dbReference type="ARBA" id="ARBA00023125"/>
    </source>
</evidence>
<keyword evidence="13" id="KW-0906">Nuclear pore complex</keyword>
<dbReference type="InterPro" id="IPR001876">
    <property type="entry name" value="Znf_RanBP2"/>
</dbReference>
<feature type="region of interest" description="Disordered" evidence="21">
    <location>
        <begin position="1296"/>
        <end position="1324"/>
    </location>
</feature>
<feature type="compositionally biased region" description="Basic residues" evidence="21">
    <location>
        <begin position="1441"/>
        <end position="1454"/>
    </location>
</feature>
<dbReference type="OrthoDB" id="79830at2759"/>
<keyword evidence="15" id="KW-0539">Nucleus</keyword>
<proteinExistence type="inferred from homology"/>
<keyword evidence="9" id="KW-0862">Zinc</keyword>
<dbReference type="PROSITE" id="PS01358">
    <property type="entry name" value="ZF_RANBP2_1"/>
    <property type="match status" value="5"/>
</dbReference>
<evidence type="ECO:0000256" key="6">
    <source>
        <dbReference type="ARBA" id="ARBA00022737"/>
    </source>
</evidence>
<feature type="domain" description="RanBP2-type" evidence="22">
    <location>
        <begin position="765"/>
        <end position="794"/>
    </location>
</feature>
<evidence type="ECO:0000256" key="19">
    <source>
        <dbReference type="ARBA" id="ARBA00079437"/>
    </source>
</evidence>
<feature type="compositionally biased region" description="Polar residues" evidence="21">
    <location>
        <begin position="141"/>
        <end position="153"/>
    </location>
</feature>
<evidence type="ECO:0000256" key="16">
    <source>
        <dbReference type="ARBA" id="ARBA00060842"/>
    </source>
</evidence>
<evidence type="ECO:0000256" key="18">
    <source>
        <dbReference type="ARBA" id="ARBA00078197"/>
    </source>
</evidence>
<comment type="cofactor">
    <cofactor evidence="1">
        <name>Zn(2+)</name>
        <dbReference type="ChEBI" id="CHEBI:29105"/>
    </cofactor>
</comment>
<evidence type="ECO:0000313" key="24">
    <source>
        <dbReference type="Proteomes" id="UP000729913"/>
    </source>
</evidence>
<dbReference type="Pfam" id="PF08604">
    <property type="entry name" value="Nup153"/>
    <property type="match status" value="1"/>
</dbReference>
<feature type="region of interest" description="Disordered" evidence="21">
    <location>
        <begin position="1432"/>
        <end position="1454"/>
    </location>
</feature>
<dbReference type="FunFam" id="4.10.1060.10:FF:000001">
    <property type="entry name" value="Nuclear pore complex protein Nup153"/>
    <property type="match status" value="1"/>
</dbReference>
<dbReference type="InterPro" id="IPR013913">
    <property type="entry name" value="Nup153_N"/>
</dbReference>
<feature type="compositionally biased region" description="Low complexity" evidence="21">
    <location>
        <begin position="189"/>
        <end position="198"/>
    </location>
</feature>
<evidence type="ECO:0000256" key="13">
    <source>
        <dbReference type="ARBA" id="ARBA00023132"/>
    </source>
</evidence>
<dbReference type="GO" id="GO:0006606">
    <property type="term" value="P:protein import into nucleus"/>
    <property type="evidence" value="ECO:0007669"/>
    <property type="project" value="TreeGrafter"/>
</dbReference>
<feature type="region of interest" description="Disordered" evidence="21">
    <location>
        <begin position="593"/>
        <end position="621"/>
    </location>
</feature>
<gene>
    <name evidence="23" type="ORF">G9C98_006479</name>
</gene>
<dbReference type="GO" id="GO:0008270">
    <property type="term" value="F:zinc ion binding"/>
    <property type="evidence" value="ECO:0007669"/>
    <property type="project" value="UniProtKB-KW"/>
</dbReference>
<dbReference type="GO" id="GO:0051028">
    <property type="term" value="P:mRNA transport"/>
    <property type="evidence" value="ECO:0007669"/>
    <property type="project" value="UniProtKB-KW"/>
</dbReference>
<evidence type="ECO:0000256" key="21">
    <source>
        <dbReference type="SAM" id="MobiDB-lite"/>
    </source>
</evidence>
<feature type="domain" description="RanBP2-type" evidence="22">
    <location>
        <begin position="702"/>
        <end position="732"/>
    </location>
</feature>
<feature type="region of interest" description="Disordered" evidence="21">
    <location>
        <begin position="167"/>
        <end position="203"/>
    </location>
</feature>
<sequence>MAKRNNNNSAGRRSYGEKPYDVNNSFVKKMATRVTDLIPQRSWISKWFNSPGNNGLTDQDTEEQDVEEESLQPPSKRPCIRLDVTHPSDTFKIQSRNRISNNTNNNSNPISNHNINYTARKLSTEHYEDADETMPGFPQPTAGSSRSFAASTPTLRVPVRLTHTKSDITPLQQQQHEANANGADDNSESSESTSGCSSLIPQTSRQDGLSNFIIYPFASNKKLNSENKLSFTNHLQSKSLLFNGRDSLSSRRPSFNASMASNDNSPLERAAGLSSPFYSGNTTFGGSNAIGNFRATRRPGQINDFQLRVPKRSSVRVKPSNSSTTDVSGMSQTAKRILETLEHFSSPITDAKKIPVKTPLSTFASRKRAREEESNVSSYSVAPIGLRHLTRELAVPTVPDMLKLKRRQRLTNTTLAARKIVSAHSEPAPQVKPAEYHLRTETEDKKFMGKLRSKGKKKIDIEEPKEELNLAHIPLPITTLPTFDIPIDISESKNNSNSTSATSSIIIINNNNNNSNINKPGASGLETKRISPSKETGLFKFSSPIKLDGANTSLESDGQQFTFSKPINLKEESSPKNSPVNFNFTSKPNFNFNSTSSSQPSANFLWSGSSTAPRPKDKKIQNETKPVEIQAGSVMEVLGKKNDKFESEVQIWECRECFIKNNDSNDQCVACKARKSDSKIASSFTSSSSVEAGEGQFGMQFKLNDKWECESCLVRNPATETSCLSCSTQRQDKSSSKSSSKSFSSFSSKVEAAKEDKAKEKAKPVDGTWECPGCMLKNPSNVITCPCCNASKPGLVKTVKNSLPLPKIQQNVAQKWECPACMVRNELTASSCVCCETPCPNKSSEAKPAQPAMLTVPVTSGFGDKFKKPPGAWTCDTCMVQNKAEVTECVSCSTLKPGATKKEEDKKTEAPKFTFGIPAGTQPKLLAKSDEKKSDGATNGFTFAPPTSQPFTFGIPKTSTETTEPTSFKFSSPTTIAPKATEIPPAGPVSGTFTFGVPKAVEKVEEKPVFSFESPKIVEKETSIVFSNPLTVNSQEKTEKATLGFSFVSPEAVASASCDVGASSTVFKFSEPKNLNTETVKFGQSQPVVAPVTTSSGFSFTSPKFTDSSAPPEKKAAISFGTAATAPAPVFELNSAAKPEEKSSLFEIKDSSKTPFTLEKKSGGFSEEKTAETTFGDKPMFNTGSTAPTFGSVPTTSTPSLFGSTAAPTSIFGTSTSSFGTPAATQNLFSAVKPAETPAPAASSQGLFSFGATSGQNTQNSTGGFNFSGANNTTQKPMFSFGSNSVAQATVSAQTPAPAPATETGFRTTFGSNATSQPAFSFNAPKADPPAFGQPSATPLPSIFDNQASGTLGQNSGSNNMFHFGSPAPATGSSTASGSTGFNFNTVLNAPLTPSGGFKFNPMPSTPGIAFDPNTPPTFNFTGGSAVAQFSAAPQQAVTQRKIKRAVRRAHPRT</sequence>
<feature type="compositionally biased region" description="Polar residues" evidence="21">
    <location>
        <begin position="319"/>
        <end position="331"/>
    </location>
</feature>
<evidence type="ECO:0000256" key="7">
    <source>
        <dbReference type="ARBA" id="ARBA00022771"/>
    </source>
</evidence>